<proteinExistence type="predicted"/>
<keyword evidence="2" id="KW-1185">Reference proteome</keyword>
<protein>
    <submittedName>
        <fullName evidence="1">Uncharacterized protein</fullName>
    </submittedName>
</protein>
<dbReference type="EMBL" id="JANAKD010000033">
    <property type="protein sequence ID" value="KAJ3498812.1"/>
    <property type="molecule type" value="Genomic_DNA"/>
</dbReference>
<organism evidence="1 2">
    <name type="scientific">Lecanicillium saksenae</name>
    <dbReference type="NCBI Taxonomy" id="468837"/>
    <lineage>
        <taxon>Eukaryota</taxon>
        <taxon>Fungi</taxon>
        <taxon>Dikarya</taxon>
        <taxon>Ascomycota</taxon>
        <taxon>Pezizomycotina</taxon>
        <taxon>Sordariomycetes</taxon>
        <taxon>Hypocreomycetidae</taxon>
        <taxon>Hypocreales</taxon>
        <taxon>Cordycipitaceae</taxon>
        <taxon>Lecanicillium</taxon>
    </lineage>
</organism>
<accession>A0ACC1R5N6</accession>
<name>A0ACC1R5N6_9HYPO</name>
<evidence type="ECO:0000313" key="1">
    <source>
        <dbReference type="EMBL" id="KAJ3498812.1"/>
    </source>
</evidence>
<dbReference type="Proteomes" id="UP001148737">
    <property type="component" value="Unassembled WGS sequence"/>
</dbReference>
<gene>
    <name evidence="1" type="ORF">NLG97_g820</name>
</gene>
<reference evidence="1" key="1">
    <citation type="submission" date="2022-07" db="EMBL/GenBank/DDBJ databases">
        <title>Genome Sequence of Lecanicillium saksenae.</title>
        <authorList>
            <person name="Buettner E."/>
        </authorList>
    </citation>
    <scope>NUCLEOTIDE SEQUENCE</scope>
    <source>
        <strain evidence="1">VT-O1</strain>
    </source>
</reference>
<comment type="caution">
    <text evidence="1">The sequence shown here is derived from an EMBL/GenBank/DDBJ whole genome shotgun (WGS) entry which is preliminary data.</text>
</comment>
<evidence type="ECO:0000313" key="2">
    <source>
        <dbReference type="Proteomes" id="UP001148737"/>
    </source>
</evidence>
<sequence length="194" mass="22159">MSAAETKPSAQDLLRTFTSPGPKVQLQLDINGLYIILSTQSANNVWHWVLYLHISESLGWVFHITDLGLVSWEYHCYECSDMVYSATAISVVKVADMAPEMHEALHARIGFDSRPAVRLEDTEHFGRLNCRTWLLQVLYELDNEGYISVRPGYSIRDVEQEALALASNNKYLMQEKRARLSELRKEMDSAYCAL</sequence>